<accession>A0A1Y5STE5</accession>
<dbReference type="AlphaFoldDB" id="A0A1Y5STE5"/>
<evidence type="ECO:0000313" key="1">
    <source>
        <dbReference type="EMBL" id="SLN44767.1"/>
    </source>
</evidence>
<dbReference type="Proteomes" id="UP000193623">
    <property type="component" value="Unassembled WGS sequence"/>
</dbReference>
<sequence length="83" mass="9338">MTQLPDTPAQWFRHLFDAKAAKDGGVVRRKVRDMERMVGRDLFENEIARRGFTAVENVGQVVIFCNQEPVCRTVGGGKSSSRI</sequence>
<evidence type="ECO:0000313" key="2">
    <source>
        <dbReference type="Proteomes" id="UP000193623"/>
    </source>
</evidence>
<dbReference type="EMBL" id="FWFT01000003">
    <property type="protein sequence ID" value="SLN44767.1"/>
    <property type="molecule type" value="Genomic_DNA"/>
</dbReference>
<dbReference type="RefSeq" id="WP_085864719.1">
    <property type="nucleotide sequence ID" value="NZ_FWFT01000003.1"/>
</dbReference>
<name>A0A1Y5STE5_9RHOB</name>
<reference evidence="1 2" key="1">
    <citation type="submission" date="2017-03" db="EMBL/GenBank/DDBJ databases">
        <authorList>
            <person name="Afonso C.L."/>
            <person name="Miller P.J."/>
            <person name="Scott M.A."/>
            <person name="Spackman E."/>
            <person name="Goraichik I."/>
            <person name="Dimitrov K.M."/>
            <person name="Suarez D.L."/>
            <person name="Swayne D.E."/>
        </authorList>
    </citation>
    <scope>NUCLEOTIDE SEQUENCE [LARGE SCALE GENOMIC DNA]</scope>
    <source>
        <strain evidence="1 2">CECT 8397</strain>
    </source>
</reference>
<dbReference type="OrthoDB" id="7867818at2"/>
<evidence type="ECO:0008006" key="3">
    <source>
        <dbReference type="Google" id="ProtNLM"/>
    </source>
</evidence>
<organism evidence="1 2">
    <name type="scientific">Pseudooctadecabacter jejudonensis</name>
    <dbReference type="NCBI Taxonomy" id="1391910"/>
    <lineage>
        <taxon>Bacteria</taxon>
        <taxon>Pseudomonadati</taxon>
        <taxon>Pseudomonadota</taxon>
        <taxon>Alphaproteobacteria</taxon>
        <taxon>Rhodobacterales</taxon>
        <taxon>Paracoccaceae</taxon>
        <taxon>Pseudooctadecabacter</taxon>
    </lineage>
</organism>
<proteinExistence type="predicted"/>
<protein>
    <recommendedName>
        <fullName evidence="3">N-(5'-phosphoribosyl)anthranilate isomerase</fullName>
    </recommendedName>
</protein>
<gene>
    <name evidence="1" type="ORF">PSJ8397_02327</name>
</gene>
<keyword evidence="2" id="KW-1185">Reference proteome</keyword>